<evidence type="ECO:0000259" key="3">
    <source>
        <dbReference type="PROSITE" id="PS51462"/>
    </source>
</evidence>
<evidence type="ECO:0000313" key="4">
    <source>
        <dbReference type="EMBL" id="PIS28401.1"/>
    </source>
</evidence>
<evidence type="ECO:0000256" key="1">
    <source>
        <dbReference type="ARBA" id="ARBA00001946"/>
    </source>
</evidence>
<dbReference type="InterPro" id="IPR015797">
    <property type="entry name" value="NUDIX_hydrolase-like_dom_sf"/>
</dbReference>
<dbReference type="Pfam" id="PF00293">
    <property type="entry name" value="NUDIX"/>
    <property type="match status" value="1"/>
</dbReference>
<gene>
    <name evidence="4" type="ORF">COT42_08190</name>
</gene>
<dbReference type="PANTHER" id="PTHR11839:SF18">
    <property type="entry name" value="NUDIX HYDROLASE DOMAIN-CONTAINING PROTEIN"/>
    <property type="match status" value="1"/>
</dbReference>
<protein>
    <submittedName>
        <fullName evidence="4">ADP-ribose pyrophosphatase</fullName>
    </submittedName>
</protein>
<accession>A0A2H0XU74</accession>
<dbReference type="GO" id="GO:0019693">
    <property type="term" value="P:ribose phosphate metabolic process"/>
    <property type="evidence" value="ECO:0007669"/>
    <property type="project" value="TreeGrafter"/>
</dbReference>
<dbReference type="PROSITE" id="PS51462">
    <property type="entry name" value="NUDIX"/>
    <property type="match status" value="1"/>
</dbReference>
<keyword evidence="2" id="KW-0378">Hydrolase</keyword>
<name>A0A2H0XU74_UNCSA</name>
<proteinExistence type="predicted"/>
<dbReference type="EMBL" id="PEYM01000135">
    <property type="protein sequence ID" value="PIS28401.1"/>
    <property type="molecule type" value="Genomic_DNA"/>
</dbReference>
<comment type="cofactor">
    <cofactor evidence="1">
        <name>Mg(2+)</name>
        <dbReference type="ChEBI" id="CHEBI:18420"/>
    </cofactor>
</comment>
<dbReference type="Proteomes" id="UP000231343">
    <property type="component" value="Unassembled WGS sequence"/>
</dbReference>
<reference evidence="4 5" key="1">
    <citation type="submission" date="2017-09" db="EMBL/GenBank/DDBJ databases">
        <title>Depth-based differentiation of microbial function through sediment-hosted aquifers and enrichment of novel symbionts in the deep terrestrial subsurface.</title>
        <authorList>
            <person name="Probst A.J."/>
            <person name="Ladd B."/>
            <person name="Jarett J.K."/>
            <person name="Geller-Mcgrath D.E."/>
            <person name="Sieber C.M."/>
            <person name="Emerson J.B."/>
            <person name="Anantharaman K."/>
            <person name="Thomas B.C."/>
            <person name="Malmstrom R."/>
            <person name="Stieglmeier M."/>
            <person name="Klingl A."/>
            <person name="Woyke T."/>
            <person name="Ryan C.M."/>
            <person name="Banfield J.F."/>
        </authorList>
    </citation>
    <scope>NUCLEOTIDE SEQUENCE [LARGE SCALE GENOMIC DNA]</scope>
    <source>
        <strain evidence="4">CG08_land_8_20_14_0_20_45_16</strain>
    </source>
</reference>
<dbReference type="GO" id="GO:0005829">
    <property type="term" value="C:cytosol"/>
    <property type="evidence" value="ECO:0007669"/>
    <property type="project" value="TreeGrafter"/>
</dbReference>
<dbReference type="FunFam" id="3.90.79.10:FF:000024">
    <property type="entry name" value="ADP-ribose pyrophosphatase"/>
    <property type="match status" value="1"/>
</dbReference>
<dbReference type="PANTHER" id="PTHR11839">
    <property type="entry name" value="UDP/ADP-SUGAR PYROPHOSPHATASE"/>
    <property type="match status" value="1"/>
</dbReference>
<dbReference type="AlphaFoldDB" id="A0A2H0XU74"/>
<dbReference type="InterPro" id="IPR000086">
    <property type="entry name" value="NUDIX_hydrolase_dom"/>
</dbReference>
<feature type="domain" description="Nudix hydrolase" evidence="3">
    <location>
        <begin position="40"/>
        <end position="169"/>
    </location>
</feature>
<comment type="caution">
    <text evidence="4">The sequence shown here is derived from an EMBL/GenBank/DDBJ whole genome shotgun (WGS) entry which is preliminary data.</text>
</comment>
<evidence type="ECO:0000313" key="5">
    <source>
        <dbReference type="Proteomes" id="UP000231343"/>
    </source>
</evidence>
<organism evidence="4 5">
    <name type="scientific">Candidatus Saganbacteria bacterium CG08_land_8_20_14_0_20_45_16</name>
    <dbReference type="NCBI Taxonomy" id="2014293"/>
    <lineage>
        <taxon>Bacteria</taxon>
        <taxon>Bacillati</taxon>
        <taxon>Saganbacteria</taxon>
    </lineage>
</organism>
<dbReference type="GO" id="GO:0006753">
    <property type="term" value="P:nucleoside phosphate metabolic process"/>
    <property type="evidence" value="ECO:0007669"/>
    <property type="project" value="TreeGrafter"/>
</dbReference>
<dbReference type="SUPFAM" id="SSF55811">
    <property type="entry name" value="Nudix"/>
    <property type="match status" value="1"/>
</dbReference>
<dbReference type="InterPro" id="IPR020084">
    <property type="entry name" value="NUDIX_hydrolase_CS"/>
</dbReference>
<dbReference type="GO" id="GO:0016787">
    <property type="term" value="F:hydrolase activity"/>
    <property type="evidence" value="ECO:0007669"/>
    <property type="project" value="UniProtKB-KW"/>
</dbReference>
<evidence type="ECO:0000256" key="2">
    <source>
        <dbReference type="ARBA" id="ARBA00022801"/>
    </source>
</evidence>
<sequence length="180" mass="20080">MKKLIEKEIKSEQKYKGTLIEVTRDTVELPDGKTSGRDVVKHPGAVAVVAVTEDNELILVHQFRKPVNEVTLEIPAGLLRPGEAGGETAKRELEEETGYRAAKVEKVFEGYTSPGYSNEVLRFYWATDLQMMAQHTDEDEFVEVELIDLEACVDMLHAGKIKDNKTMIGIMIAQMRSAAA</sequence>
<dbReference type="Gene3D" id="3.90.79.10">
    <property type="entry name" value="Nucleoside Triphosphate Pyrophosphohydrolase"/>
    <property type="match status" value="1"/>
</dbReference>
<dbReference type="PROSITE" id="PS00893">
    <property type="entry name" value="NUDIX_BOX"/>
    <property type="match status" value="1"/>
</dbReference>